<accession>A0A1Y1VIK5</accession>
<proteinExistence type="predicted"/>
<evidence type="ECO:0000313" key="2">
    <source>
        <dbReference type="EMBL" id="ORX57237.1"/>
    </source>
</evidence>
<keyword evidence="3" id="KW-1185">Reference proteome</keyword>
<comment type="caution">
    <text evidence="2">The sequence shown here is derived from an EMBL/GenBank/DDBJ whole genome shotgun (WGS) entry which is preliminary data.</text>
</comment>
<dbReference type="PROSITE" id="PS51154">
    <property type="entry name" value="MACRO"/>
    <property type="match status" value="1"/>
</dbReference>
<evidence type="ECO:0000313" key="3">
    <source>
        <dbReference type="Proteomes" id="UP000193719"/>
    </source>
</evidence>
<dbReference type="InterPro" id="IPR002589">
    <property type="entry name" value="Macro_dom"/>
</dbReference>
<reference evidence="2 3" key="2">
    <citation type="submission" date="2016-08" db="EMBL/GenBank/DDBJ databases">
        <title>Pervasive Adenine N6-methylation of Active Genes in Fungi.</title>
        <authorList>
            <consortium name="DOE Joint Genome Institute"/>
            <person name="Mondo S.J."/>
            <person name="Dannebaum R.O."/>
            <person name="Kuo R.C."/>
            <person name="Labutti K."/>
            <person name="Haridas S."/>
            <person name="Kuo A."/>
            <person name="Salamov A."/>
            <person name="Ahrendt S.R."/>
            <person name="Lipzen A."/>
            <person name="Sullivan W."/>
            <person name="Andreopoulos W.B."/>
            <person name="Clum A."/>
            <person name="Lindquist E."/>
            <person name="Daum C."/>
            <person name="Ramamoorthy G.K."/>
            <person name="Gryganskyi A."/>
            <person name="Culley D."/>
            <person name="Magnuson J.K."/>
            <person name="James T.Y."/>
            <person name="O'Malley M.A."/>
            <person name="Stajich J.E."/>
            <person name="Spatafora J.W."/>
            <person name="Visel A."/>
            <person name="Grigoriev I.V."/>
        </authorList>
    </citation>
    <scope>NUCLEOTIDE SEQUENCE [LARGE SCALE GENOMIC DNA]</scope>
    <source>
        <strain evidence="3">finn</strain>
    </source>
</reference>
<dbReference type="AlphaFoldDB" id="A0A1Y1VIK5"/>
<sequence>MKVDNKINSIIEIWKGDITSLEIDAIVNAANSALLPGGGVCGAIHSRAGRQLAEECRRLGYCDTGDAVITDGYKLPAKHVIHTVGPTDGNSEKLKSCYLRCLEVLVENNLRSIAFNCISTGIYGFPNDKASHIALSTVREWLETENNREKVDKIIFCVFLPIDEMLYHENIDKYFPVN</sequence>
<dbReference type="InterPro" id="IPR043472">
    <property type="entry name" value="Macro_dom-like"/>
</dbReference>
<organism evidence="2 3">
    <name type="scientific">Piromyces finnis</name>
    <dbReference type="NCBI Taxonomy" id="1754191"/>
    <lineage>
        <taxon>Eukaryota</taxon>
        <taxon>Fungi</taxon>
        <taxon>Fungi incertae sedis</taxon>
        <taxon>Chytridiomycota</taxon>
        <taxon>Chytridiomycota incertae sedis</taxon>
        <taxon>Neocallimastigomycetes</taxon>
        <taxon>Neocallimastigales</taxon>
        <taxon>Neocallimastigaceae</taxon>
        <taxon>Piromyces</taxon>
    </lineage>
</organism>
<dbReference type="SMART" id="SM00506">
    <property type="entry name" value="A1pp"/>
    <property type="match status" value="1"/>
</dbReference>
<dbReference type="STRING" id="1754191.A0A1Y1VIK5"/>
<dbReference type="CDD" id="cd02908">
    <property type="entry name" value="Macro_OAADPr_deacetylase"/>
    <property type="match status" value="1"/>
</dbReference>
<dbReference type="GO" id="GO:0005654">
    <property type="term" value="C:nucleoplasm"/>
    <property type="evidence" value="ECO:0007669"/>
    <property type="project" value="TreeGrafter"/>
</dbReference>
<evidence type="ECO:0000259" key="1">
    <source>
        <dbReference type="PROSITE" id="PS51154"/>
    </source>
</evidence>
<dbReference type="PANTHER" id="PTHR11106">
    <property type="entry name" value="GANGLIOSIDE INDUCED DIFFERENTIATION ASSOCIATED PROTEIN 2-RELATED"/>
    <property type="match status" value="1"/>
</dbReference>
<reference evidence="2 3" key="1">
    <citation type="submission" date="2016-08" db="EMBL/GenBank/DDBJ databases">
        <title>Genomes of anaerobic fungi encode conserved fungal cellulosomes for biomass hydrolysis.</title>
        <authorList>
            <consortium name="DOE Joint Genome Institute"/>
            <person name="Haitjema C.H."/>
            <person name="Gilmore S.P."/>
            <person name="Henske J.K."/>
            <person name="Solomon K.V."/>
            <person name="De Groot R."/>
            <person name="Kuo A."/>
            <person name="Mondo S.J."/>
            <person name="Salamov A.A."/>
            <person name="Labutti K."/>
            <person name="Zhao Z."/>
            <person name="Chiniquy J."/>
            <person name="Barry K."/>
            <person name="Brewer H.M."/>
            <person name="Purvine S.O."/>
            <person name="Wright A.T."/>
            <person name="Boxma B."/>
            <person name="Van Alen T."/>
            <person name="Hackstein J.H."/>
            <person name="Baker S.E."/>
            <person name="Grigoriev I.V."/>
            <person name="O'Malley M.A."/>
        </authorList>
    </citation>
    <scope>NUCLEOTIDE SEQUENCE [LARGE SCALE GENOMIC DNA]</scope>
    <source>
        <strain evidence="3">finn</strain>
    </source>
</reference>
<dbReference type="GO" id="GO:0140293">
    <property type="term" value="F:ADP-ribosylglutamate hydrolase activity"/>
    <property type="evidence" value="ECO:0007669"/>
    <property type="project" value="TreeGrafter"/>
</dbReference>
<dbReference type="Pfam" id="PF01661">
    <property type="entry name" value="Macro"/>
    <property type="match status" value="1"/>
</dbReference>
<dbReference type="GO" id="GO:0140291">
    <property type="term" value="P:peptidyl-glutamate ADP-deribosylation"/>
    <property type="evidence" value="ECO:0007669"/>
    <property type="project" value="TreeGrafter"/>
</dbReference>
<protein>
    <submittedName>
        <fullName evidence="2">A1pp-domain-containing protein</fullName>
    </submittedName>
</protein>
<dbReference type="GO" id="GO:0006974">
    <property type="term" value="P:DNA damage response"/>
    <property type="evidence" value="ECO:0007669"/>
    <property type="project" value="TreeGrafter"/>
</dbReference>
<dbReference type="SUPFAM" id="SSF52949">
    <property type="entry name" value="Macro domain-like"/>
    <property type="match status" value="1"/>
</dbReference>
<feature type="domain" description="Macro" evidence="1">
    <location>
        <begin position="1"/>
        <end position="175"/>
    </location>
</feature>
<gene>
    <name evidence="2" type="ORF">BCR36DRAFT_409549</name>
</gene>
<dbReference type="EMBL" id="MCFH01000006">
    <property type="protein sequence ID" value="ORX57237.1"/>
    <property type="molecule type" value="Genomic_DNA"/>
</dbReference>
<dbReference type="OrthoDB" id="6077599at2759"/>
<dbReference type="PANTHER" id="PTHR11106:SF27">
    <property type="entry name" value="MACRO DOMAIN-CONTAINING PROTEIN"/>
    <property type="match status" value="1"/>
</dbReference>
<dbReference type="Proteomes" id="UP000193719">
    <property type="component" value="Unassembled WGS sequence"/>
</dbReference>
<dbReference type="GO" id="GO:0042278">
    <property type="term" value="P:purine nucleoside metabolic process"/>
    <property type="evidence" value="ECO:0007669"/>
    <property type="project" value="TreeGrafter"/>
</dbReference>
<dbReference type="Gene3D" id="3.40.220.10">
    <property type="entry name" value="Leucine Aminopeptidase, subunit E, domain 1"/>
    <property type="match status" value="1"/>
</dbReference>
<name>A0A1Y1VIK5_9FUNG</name>